<organism evidence="1">
    <name type="scientific">Amphimedon queenslandica</name>
    <name type="common">Sponge</name>
    <dbReference type="NCBI Taxonomy" id="400682"/>
    <lineage>
        <taxon>Eukaryota</taxon>
        <taxon>Metazoa</taxon>
        <taxon>Porifera</taxon>
        <taxon>Demospongiae</taxon>
        <taxon>Heteroscleromorpha</taxon>
        <taxon>Haplosclerida</taxon>
        <taxon>Niphatidae</taxon>
        <taxon>Amphimedon</taxon>
    </lineage>
</organism>
<evidence type="ECO:0000313" key="1">
    <source>
        <dbReference type="EnsemblMetazoa" id="Aqu2.1.39510_001"/>
    </source>
</evidence>
<proteinExistence type="predicted"/>
<dbReference type="AlphaFoldDB" id="A0A1X7VGS7"/>
<name>A0A1X7VGS7_AMPQE</name>
<sequence>LQDAVLLKHLYQEIADTLDKPVLINEDNQAAIAISRNPQYHGRVKHIDNKYYLICEHNLNIKLEYRYAHKRTRKSTTTEIERISCYQRSNSLQ</sequence>
<reference evidence="1" key="1">
    <citation type="submission" date="2017-05" db="UniProtKB">
        <authorList>
            <consortium name="EnsemblMetazoa"/>
        </authorList>
    </citation>
    <scope>IDENTIFICATION</scope>
</reference>
<evidence type="ECO:0008006" key="2">
    <source>
        <dbReference type="Google" id="ProtNLM"/>
    </source>
</evidence>
<protein>
    <recommendedName>
        <fullName evidence="2">Reverse transcriptase Ty1/copia-type domain-containing protein</fullName>
    </recommendedName>
</protein>
<dbReference type="EnsemblMetazoa" id="Aqu2.1.39510_001">
    <property type="protein sequence ID" value="Aqu2.1.39510_001"/>
    <property type="gene ID" value="Aqu2.1.39510"/>
</dbReference>
<accession>A0A1X7VGS7</accession>
<dbReference type="InParanoid" id="A0A1X7VGS7"/>